<organism evidence="2 3">
    <name type="scientific">Candidatus Pseudothioglobus singularis PS1</name>
    <dbReference type="NCBI Taxonomy" id="1125411"/>
    <lineage>
        <taxon>Bacteria</taxon>
        <taxon>Pseudomonadati</taxon>
        <taxon>Pseudomonadota</taxon>
        <taxon>Gammaproteobacteria</taxon>
        <taxon>Candidatus Pseudothioglobaceae</taxon>
        <taxon>Candidatus Pseudothioglobus</taxon>
    </lineage>
</organism>
<dbReference type="InterPro" id="IPR001041">
    <property type="entry name" value="2Fe-2S_ferredoxin-type"/>
</dbReference>
<dbReference type="Gene3D" id="3.10.20.30">
    <property type="match status" value="1"/>
</dbReference>
<protein>
    <submittedName>
        <fullName evidence="2">Ferredoxin</fullName>
    </submittedName>
</protein>
<dbReference type="GO" id="GO:0051536">
    <property type="term" value="F:iron-sulfur cluster binding"/>
    <property type="evidence" value="ECO:0007669"/>
    <property type="project" value="InterPro"/>
</dbReference>
<dbReference type="Pfam" id="PF17650">
    <property type="entry name" value="RACo_linker"/>
    <property type="match status" value="1"/>
</dbReference>
<dbReference type="PATRIC" id="fig|1125411.7.peg.1589"/>
<feature type="domain" description="2Fe-2S ferredoxin-type" evidence="1">
    <location>
        <begin position="5"/>
        <end position="109"/>
    </location>
</feature>
<sequence>MDDNYQVCFTPSGRQFKGEFGDTLLQVAQDAGVAIRSLCGGYGQCHQCWIEVSEGEHSKFGVKCDPENVSAVTRLEKQLIQDNPTYKGKRLACQSCIQGDLVIDVPEDSQEHKAYISKKNAAQTYSISSSISLIDCTLDEATLDENPSASENLIAQLTKQGVKANIDFNLLRDLQPLIHECKGNLTVAVRDSSQIVAAYPKGTHQILGAAIDIGSTTLALYVYDLKNGKLVYESSAMNPQIRFGEDLMSRVSYVMMNKGGDEKLTAAVRGKITEMLHEACENLETEWDKLLEVVLVGNPIMHHIFFGISPVELGQAPFTLSIRSWLDVDAKDLGFDLYPKTRLSFLPLIAGHVGADTAAAYLSQMDTMHTETTLLVDIGTNAEIMLSKEGKVYATSSPTGPAFEGAEISSGVRATYGAIERVRIDKDSLKVRFKVIGCDAWSDEPDYELVQMKAVGICGSGIIEAIVAFAEAGIIDQSGLFVESIAPELFSKKGNTTRFLLVDQGDKSIYIEQVDIRSIQLAKAALSAGVSILMDYLDCDHFDKILLAGAFGAHLDARYVALLDIIPTSTAEKIESVGNAAGIGASAALLDVNKKQAIIEAVDKVVKIETATEPRFQEFFVDAMKFSVSPVKQQQTKKVRRRKRAS</sequence>
<dbReference type="InterPro" id="IPR041414">
    <property type="entry name" value="Raco-like_middle"/>
</dbReference>
<reference evidence="2 3" key="1">
    <citation type="journal article" date="2015" name="Genome Announc.">
        <title>Genome Sequence of 'Candidatus Thioglobus singularis' Strain PS1, a Mixotroph from the SUP05 Clade of Marine Gammaproteobacteria.</title>
        <authorList>
            <person name="Marshall K.T."/>
            <person name="Morris R.M."/>
        </authorList>
    </citation>
    <scope>NUCLEOTIDE SEQUENCE [LARGE SCALE GENOMIC DNA]</scope>
    <source>
        <strain evidence="2 3">PS1</strain>
    </source>
</reference>
<dbReference type="InterPro" id="IPR036010">
    <property type="entry name" value="2Fe-2S_ferredoxin-like_sf"/>
</dbReference>
<dbReference type="InterPro" id="IPR012675">
    <property type="entry name" value="Beta-grasp_dom_sf"/>
</dbReference>
<proteinExistence type="predicted"/>
<evidence type="ECO:0000313" key="3">
    <source>
        <dbReference type="Proteomes" id="UP000068905"/>
    </source>
</evidence>
<dbReference type="Pfam" id="PF00111">
    <property type="entry name" value="Fer2"/>
    <property type="match status" value="1"/>
</dbReference>
<dbReference type="STRING" id="1125411.W908_08080"/>
<dbReference type="InterPro" id="IPR040506">
    <property type="entry name" value="RACo_linker"/>
</dbReference>
<dbReference type="PANTHER" id="PTHR42895:SF2">
    <property type="entry name" value="IRON-SULFUR CLUSTER PROTEIN"/>
    <property type="match status" value="1"/>
</dbReference>
<dbReference type="InterPro" id="IPR042259">
    <property type="entry name" value="Raco-like_middle_sf"/>
</dbReference>
<dbReference type="KEGG" id="tsn:W908_08080"/>
<name>A0A0M4LGI6_9GAMM</name>
<dbReference type="RefSeq" id="WP_053820655.1">
    <property type="nucleotide sequence ID" value="NZ_CP006911.1"/>
</dbReference>
<dbReference type="OrthoDB" id="9810588at2"/>
<evidence type="ECO:0000313" key="2">
    <source>
        <dbReference type="EMBL" id="ALE02480.1"/>
    </source>
</evidence>
<dbReference type="Gene3D" id="3.30.420.480">
    <property type="entry name" value="Domain of unknown function (DUF4445)"/>
    <property type="match status" value="1"/>
</dbReference>
<gene>
    <name evidence="2" type="ORF">W908_08080</name>
</gene>
<dbReference type="PROSITE" id="PS51085">
    <property type="entry name" value="2FE2S_FER_2"/>
    <property type="match status" value="1"/>
</dbReference>
<dbReference type="AlphaFoldDB" id="A0A0M4LGI6"/>
<dbReference type="EMBL" id="CP006911">
    <property type="protein sequence ID" value="ALE02480.1"/>
    <property type="molecule type" value="Genomic_DNA"/>
</dbReference>
<dbReference type="PANTHER" id="PTHR42895">
    <property type="entry name" value="IRON-SULFUR CLUSTER-BINDING PROTEIN-RELATED"/>
    <property type="match status" value="1"/>
</dbReference>
<evidence type="ECO:0000259" key="1">
    <source>
        <dbReference type="PROSITE" id="PS51085"/>
    </source>
</evidence>
<dbReference type="InterPro" id="IPR027980">
    <property type="entry name" value="RACo_C"/>
</dbReference>
<accession>A0A0M4LGI6</accession>
<dbReference type="InterPro" id="IPR052911">
    <property type="entry name" value="Corrinoid_activation_enz"/>
</dbReference>
<dbReference type="Pfam" id="PF17651">
    <property type="entry name" value="Raco_middle"/>
    <property type="match status" value="1"/>
</dbReference>
<dbReference type="SUPFAM" id="SSF54292">
    <property type="entry name" value="2Fe-2S ferredoxin-like"/>
    <property type="match status" value="1"/>
</dbReference>
<dbReference type="CDD" id="cd00207">
    <property type="entry name" value="fer2"/>
    <property type="match status" value="1"/>
</dbReference>
<dbReference type="Proteomes" id="UP000068905">
    <property type="component" value="Chromosome"/>
</dbReference>
<keyword evidence="3" id="KW-1185">Reference proteome</keyword>
<dbReference type="Pfam" id="PF14574">
    <property type="entry name" value="RACo_C_ter"/>
    <property type="match status" value="1"/>
</dbReference>